<accession>A0A9D1PCW1</accession>
<dbReference type="PANTHER" id="PTHR43300">
    <property type="entry name" value="ACETYLTRANSFERASE"/>
    <property type="match status" value="1"/>
</dbReference>
<proteinExistence type="predicted"/>
<dbReference type="GO" id="GO:0016740">
    <property type="term" value="F:transferase activity"/>
    <property type="evidence" value="ECO:0007669"/>
    <property type="project" value="UniProtKB-KW"/>
</dbReference>
<dbReference type="Gene3D" id="3.40.50.20">
    <property type="match status" value="1"/>
</dbReference>
<dbReference type="InterPro" id="IPR050179">
    <property type="entry name" value="Trans_hexapeptide_repeat"/>
</dbReference>
<evidence type="ECO:0000259" key="4">
    <source>
        <dbReference type="Pfam" id="PF17836"/>
    </source>
</evidence>
<dbReference type="PROSITE" id="PS00101">
    <property type="entry name" value="HEXAPEP_TRANSFERASES"/>
    <property type="match status" value="1"/>
</dbReference>
<organism evidence="5 6">
    <name type="scientific">Candidatus Blautia stercorigallinarum</name>
    <dbReference type="NCBI Taxonomy" id="2838501"/>
    <lineage>
        <taxon>Bacteria</taxon>
        <taxon>Bacillati</taxon>
        <taxon>Bacillota</taxon>
        <taxon>Clostridia</taxon>
        <taxon>Lachnospirales</taxon>
        <taxon>Lachnospiraceae</taxon>
        <taxon>Blautia</taxon>
    </lineage>
</organism>
<keyword evidence="1" id="KW-0808">Transferase</keyword>
<dbReference type="InterPro" id="IPR041561">
    <property type="entry name" value="PglD_N"/>
</dbReference>
<keyword evidence="2" id="KW-0677">Repeat</keyword>
<feature type="active site" description="Proton acceptor" evidence="3">
    <location>
        <position position="138"/>
    </location>
</feature>
<dbReference type="PANTHER" id="PTHR43300:SF7">
    <property type="entry name" value="UDP-N-ACETYLBACILLOSAMINE N-ACETYLTRANSFERASE"/>
    <property type="match status" value="1"/>
</dbReference>
<reference evidence="5" key="1">
    <citation type="journal article" date="2021" name="PeerJ">
        <title>Extensive microbial diversity within the chicken gut microbiome revealed by metagenomics and culture.</title>
        <authorList>
            <person name="Gilroy R."/>
            <person name="Ravi A."/>
            <person name="Getino M."/>
            <person name="Pursley I."/>
            <person name="Horton D.L."/>
            <person name="Alikhan N.F."/>
            <person name="Baker D."/>
            <person name="Gharbi K."/>
            <person name="Hall N."/>
            <person name="Watson M."/>
            <person name="Adriaenssens E.M."/>
            <person name="Foster-Nyarko E."/>
            <person name="Jarju S."/>
            <person name="Secka A."/>
            <person name="Antonio M."/>
            <person name="Oren A."/>
            <person name="Chaudhuri R.R."/>
            <person name="La Ragione R."/>
            <person name="Hildebrand F."/>
            <person name="Pallen M.J."/>
        </authorList>
    </citation>
    <scope>NUCLEOTIDE SEQUENCE</scope>
    <source>
        <strain evidence="5">CHK195-9823</strain>
    </source>
</reference>
<dbReference type="SUPFAM" id="SSF51161">
    <property type="entry name" value="Trimeric LpxA-like enzymes"/>
    <property type="match status" value="1"/>
</dbReference>
<protein>
    <submittedName>
        <fullName evidence="5">NeuD/PglB/VioB family sugar acetyltransferase</fullName>
    </submittedName>
</protein>
<evidence type="ECO:0000313" key="6">
    <source>
        <dbReference type="Proteomes" id="UP000886814"/>
    </source>
</evidence>
<feature type="domain" description="PglD N-terminal" evidence="4">
    <location>
        <begin position="3"/>
        <end position="78"/>
    </location>
</feature>
<dbReference type="AlphaFoldDB" id="A0A9D1PCW1"/>
<reference evidence="5" key="2">
    <citation type="submission" date="2021-04" db="EMBL/GenBank/DDBJ databases">
        <authorList>
            <person name="Gilroy R."/>
        </authorList>
    </citation>
    <scope>NUCLEOTIDE SEQUENCE</scope>
    <source>
        <strain evidence="5">CHK195-9823</strain>
    </source>
</reference>
<dbReference type="Pfam" id="PF17836">
    <property type="entry name" value="PglD_N"/>
    <property type="match status" value="1"/>
</dbReference>
<dbReference type="NCBIfam" id="TIGR03570">
    <property type="entry name" value="NeuD_NnaD"/>
    <property type="match status" value="1"/>
</dbReference>
<evidence type="ECO:0000313" key="5">
    <source>
        <dbReference type="EMBL" id="HIV38451.1"/>
    </source>
</evidence>
<dbReference type="EMBL" id="DXIQ01000032">
    <property type="protein sequence ID" value="HIV38451.1"/>
    <property type="molecule type" value="Genomic_DNA"/>
</dbReference>
<evidence type="ECO:0000256" key="3">
    <source>
        <dbReference type="PIRSR" id="PIRSR620019-1"/>
    </source>
</evidence>
<dbReference type="InterPro" id="IPR018357">
    <property type="entry name" value="Hexapep_transf_CS"/>
</dbReference>
<sequence>MIDIIIVGAGGCGREVANWIEDINKVEEKWNILGFLDDDLEALKEFPSKYHIIGTIKDHKPREDRRYAMGIANPEIKKIVGPALMEKGAQFASIIHPSTHIYSEYDLGVGLVTYPNSKIATGCQIGNFVTLQSTILGHDSNLEDYVTVSSNCGITGGTKLHKGCFIGDHACIAVGLEIGANAYVGIGSVVIRDVPENTRVFGNPARIFANKV</sequence>
<dbReference type="Proteomes" id="UP000886814">
    <property type="component" value="Unassembled WGS sequence"/>
</dbReference>
<evidence type="ECO:0000256" key="2">
    <source>
        <dbReference type="ARBA" id="ARBA00022737"/>
    </source>
</evidence>
<dbReference type="CDD" id="cd03360">
    <property type="entry name" value="LbH_AT_putative"/>
    <property type="match status" value="1"/>
</dbReference>
<name>A0A9D1PCW1_9FIRM</name>
<dbReference type="InterPro" id="IPR020019">
    <property type="entry name" value="AcTrfase_PglD-like"/>
</dbReference>
<gene>
    <name evidence="5" type="ORF">H9747_05545</name>
</gene>
<comment type="caution">
    <text evidence="5">The sequence shown here is derived from an EMBL/GenBank/DDBJ whole genome shotgun (WGS) entry which is preliminary data.</text>
</comment>
<dbReference type="Gene3D" id="2.160.10.10">
    <property type="entry name" value="Hexapeptide repeat proteins"/>
    <property type="match status" value="1"/>
</dbReference>
<feature type="site" description="Increases basicity of active site His" evidence="3">
    <location>
        <position position="139"/>
    </location>
</feature>
<evidence type="ECO:0000256" key="1">
    <source>
        <dbReference type="ARBA" id="ARBA00022679"/>
    </source>
</evidence>
<dbReference type="InterPro" id="IPR011004">
    <property type="entry name" value="Trimer_LpxA-like_sf"/>
</dbReference>